<feature type="domain" description="N-acetyltransferase" evidence="1">
    <location>
        <begin position="71"/>
        <end position="206"/>
    </location>
</feature>
<reference evidence="2 3" key="1">
    <citation type="submission" date="2020-10" db="EMBL/GenBank/DDBJ databases">
        <title>Complete genome sequence of Paludibaculum fermentans P105T, a facultatively anaerobic acidobacterium capable of dissimilatory Fe(III) reduction.</title>
        <authorList>
            <person name="Dedysh S.N."/>
            <person name="Beletsky A.V."/>
            <person name="Kulichevskaya I.S."/>
            <person name="Mardanov A.V."/>
            <person name="Ravin N.V."/>
        </authorList>
    </citation>
    <scope>NUCLEOTIDE SEQUENCE [LARGE SCALE GENOMIC DNA]</scope>
    <source>
        <strain evidence="2 3">P105</strain>
    </source>
</reference>
<dbReference type="KEGG" id="pfer:IRI77_16800"/>
<dbReference type="AlphaFoldDB" id="A0A7S7SP18"/>
<keyword evidence="3" id="KW-1185">Reference proteome</keyword>
<dbReference type="CDD" id="cd04301">
    <property type="entry name" value="NAT_SF"/>
    <property type="match status" value="1"/>
</dbReference>
<proteinExistence type="predicted"/>
<gene>
    <name evidence="2" type="ORF">IRI77_16800</name>
</gene>
<sequence>MNGPVSTDEFDRMEEFFSSRGSASLIDLCPLADPTVVEQVMGRGYHIIEFNNLMLRPVDSADADYVVPAPLGISRTADDRYAEWCRLVLRGFGGVVDMPDEAAEILMNLTSVGDTFFGEIFGEPVGAAAMAVHDRMAMLFGDSTLIEARGQGLQTALIRHRIALAARAGCDYAMACVVPGTASHRNYERCGFRLFYMRVNVQRDLG</sequence>
<dbReference type="Pfam" id="PF00583">
    <property type="entry name" value="Acetyltransf_1"/>
    <property type="match status" value="1"/>
</dbReference>
<dbReference type="GO" id="GO:0016747">
    <property type="term" value="F:acyltransferase activity, transferring groups other than amino-acyl groups"/>
    <property type="evidence" value="ECO:0007669"/>
    <property type="project" value="InterPro"/>
</dbReference>
<evidence type="ECO:0000259" key="1">
    <source>
        <dbReference type="PROSITE" id="PS51186"/>
    </source>
</evidence>
<dbReference type="InterPro" id="IPR000182">
    <property type="entry name" value="GNAT_dom"/>
</dbReference>
<organism evidence="2 3">
    <name type="scientific">Paludibaculum fermentans</name>
    <dbReference type="NCBI Taxonomy" id="1473598"/>
    <lineage>
        <taxon>Bacteria</taxon>
        <taxon>Pseudomonadati</taxon>
        <taxon>Acidobacteriota</taxon>
        <taxon>Terriglobia</taxon>
        <taxon>Bryobacterales</taxon>
        <taxon>Bryobacteraceae</taxon>
        <taxon>Paludibaculum</taxon>
    </lineage>
</organism>
<dbReference type="Gene3D" id="3.40.630.30">
    <property type="match status" value="1"/>
</dbReference>
<dbReference type="SUPFAM" id="SSF55729">
    <property type="entry name" value="Acyl-CoA N-acyltransferases (Nat)"/>
    <property type="match status" value="1"/>
</dbReference>
<dbReference type="Proteomes" id="UP000593892">
    <property type="component" value="Chromosome"/>
</dbReference>
<evidence type="ECO:0000313" key="3">
    <source>
        <dbReference type="Proteomes" id="UP000593892"/>
    </source>
</evidence>
<keyword evidence="2" id="KW-0808">Transferase</keyword>
<dbReference type="RefSeq" id="WP_194453192.1">
    <property type="nucleotide sequence ID" value="NZ_CP063849.1"/>
</dbReference>
<evidence type="ECO:0000313" key="2">
    <source>
        <dbReference type="EMBL" id="QOY91538.1"/>
    </source>
</evidence>
<dbReference type="PROSITE" id="PS51186">
    <property type="entry name" value="GNAT"/>
    <property type="match status" value="1"/>
</dbReference>
<dbReference type="InterPro" id="IPR016181">
    <property type="entry name" value="Acyl_CoA_acyltransferase"/>
</dbReference>
<dbReference type="EMBL" id="CP063849">
    <property type="protein sequence ID" value="QOY91538.1"/>
    <property type="molecule type" value="Genomic_DNA"/>
</dbReference>
<protein>
    <submittedName>
        <fullName evidence="2">GNAT family N-acetyltransferase</fullName>
    </submittedName>
</protein>
<accession>A0A7S7SP18</accession>
<name>A0A7S7SP18_PALFE</name>